<dbReference type="EMBL" id="WCSY01000029">
    <property type="protein sequence ID" value="KAB4306509.1"/>
    <property type="molecule type" value="Genomic_DNA"/>
</dbReference>
<feature type="non-terminal residue" evidence="1">
    <location>
        <position position="22"/>
    </location>
</feature>
<organism evidence="1 2">
    <name type="scientific">Bacteroides thetaiotaomicron</name>
    <dbReference type="NCBI Taxonomy" id="818"/>
    <lineage>
        <taxon>Bacteria</taxon>
        <taxon>Pseudomonadati</taxon>
        <taxon>Bacteroidota</taxon>
        <taxon>Bacteroidia</taxon>
        <taxon>Bacteroidales</taxon>
        <taxon>Bacteroidaceae</taxon>
        <taxon>Bacteroides</taxon>
    </lineage>
</organism>
<name>A0A6I0MTI7_BACT4</name>
<accession>A0A6I0MTI7</accession>
<dbReference type="Proteomes" id="UP000440614">
    <property type="component" value="Unassembled WGS sequence"/>
</dbReference>
<proteinExistence type="predicted"/>
<dbReference type="AlphaFoldDB" id="A0A6I0MTI7"/>
<evidence type="ECO:0000313" key="1">
    <source>
        <dbReference type="EMBL" id="KAB4306509.1"/>
    </source>
</evidence>
<protein>
    <submittedName>
        <fullName evidence="1">Transposase</fullName>
    </submittedName>
</protein>
<sequence>MNKLTLQKSKIKMKYSKKKYNY</sequence>
<gene>
    <name evidence="1" type="ORF">GAO51_23800</name>
</gene>
<reference evidence="1 2" key="1">
    <citation type="journal article" date="2019" name="Nat. Med.">
        <title>A library of human gut bacterial isolates paired with longitudinal multiomics data enables mechanistic microbiome research.</title>
        <authorList>
            <person name="Poyet M."/>
            <person name="Groussin M."/>
            <person name="Gibbons S.M."/>
            <person name="Avila-Pacheco J."/>
            <person name="Jiang X."/>
            <person name="Kearney S.M."/>
            <person name="Perrotta A.R."/>
            <person name="Berdy B."/>
            <person name="Zhao S."/>
            <person name="Lieberman T.D."/>
            <person name="Swanson P.K."/>
            <person name="Smith M."/>
            <person name="Roesemann S."/>
            <person name="Alexander J.E."/>
            <person name="Rich S.A."/>
            <person name="Livny J."/>
            <person name="Vlamakis H."/>
            <person name="Clish C."/>
            <person name="Bullock K."/>
            <person name="Deik A."/>
            <person name="Scott J."/>
            <person name="Pierce K.A."/>
            <person name="Xavier R.J."/>
            <person name="Alm E.J."/>
        </authorList>
    </citation>
    <scope>NUCLEOTIDE SEQUENCE [LARGE SCALE GENOMIC DNA]</scope>
    <source>
        <strain evidence="1 2">BIOML-A188</strain>
    </source>
</reference>
<comment type="caution">
    <text evidence="1">The sequence shown here is derived from an EMBL/GenBank/DDBJ whole genome shotgun (WGS) entry which is preliminary data.</text>
</comment>
<evidence type="ECO:0000313" key="2">
    <source>
        <dbReference type="Proteomes" id="UP000440614"/>
    </source>
</evidence>